<feature type="region of interest" description="Disordered" evidence="1">
    <location>
        <begin position="247"/>
        <end position="266"/>
    </location>
</feature>
<dbReference type="EMBL" id="JATN01000319">
    <property type="protein sequence ID" value="EUC60820.1"/>
    <property type="molecule type" value="Genomic_DNA"/>
</dbReference>
<dbReference type="InterPro" id="IPR011990">
    <property type="entry name" value="TPR-like_helical_dom_sf"/>
</dbReference>
<evidence type="ECO:0000313" key="2">
    <source>
        <dbReference type="EMBL" id="EUC60820.1"/>
    </source>
</evidence>
<feature type="non-terminal residue" evidence="2">
    <location>
        <position position="266"/>
    </location>
</feature>
<comment type="caution">
    <text evidence="2">The sequence shown here is derived from an EMBL/GenBank/DDBJ whole genome shotgun (WGS) entry which is preliminary data.</text>
</comment>
<organism evidence="2 3">
    <name type="scientific">Rhizoctonia solani AG-3 Rhs1AP</name>
    <dbReference type="NCBI Taxonomy" id="1086054"/>
    <lineage>
        <taxon>Eukaryota</taxon>
        <taxon>Fungi</taxon>
        <taxon>Dikarya</taxon>
        <taxon>Basidiomycota</taxon>
        <taxon>Agaricomycotina</taxon>
        <taxon>Agaricomycetes</taxon>
        <taxon>Cantharellales</taxon>
        <taxon>Ceratobasidiaceae</taxon>
        <taxon>Rhizoctonia</taxon>
    </lineage>
</organism>
<dbReference type="Gene3D" id="1.25.40.10">
    <property type="entry name" value="Tetratricopeptide repeat domain"/>
    <property type="match status" value="1"/>
</dbReference>
<name>X8J9Z9_9AGAM</name>
<reference evidence="3" key="1">
    <citation type="journal article" date="2014" name="Genome Announc.">
        <title>Draft genome sequence of the plant-pathogenic soil fungus Rhizoctonia solani anastomosis group 3 strain Rhs1AP.</title>
        <authorList>
            <person name="Cubeta M.A."/>
            <person name="Thomas E."/>
            <person name="Dean R.A."/>
            <person name="Jabaji S."/>
            <person name="Neate S.M."/>
            <person name="Tavantzis S."/>
            <person name="Toda T."/>
            <person name="Vilgalys R."/>
            <person name="Bharathan N."/>
            <person name="Fedorova-Abrams N."/>
            <person name="Pakala S.B."/>
            <person name="Pakala S.M."/>
            <person name="Zafar N."/>
            <person name="Joardar V."/>
            <person name="Losada L."/>
            <person name="Nierman W.C."/>
        </authorList>
    </citation>
    <scope>NUCLEOTIDE SEQUENCE [LARGE SCALE GENOMIC DNA]</scope>
    <source>
        <strain evidence="3">AG-3</strain>
    </source>
</reference>
<proteinExistence type="predicted"/>
<dbReference type="Proteomes" id="UP000030108">
    <property type="component" value="Unassembled WGS sequence"/>
</dbReference>
<protein>
    <submittedName>
        <fullName evidence="2">TPR-2 domain protein, putative</fullName>
    </submittedName>
</protein>
<evidence type="ECO:0000256" key="1">
    <source>
        <dbReference type="SAM" id="MobiDB-lite"/>
    </source>
</evidence>
<gene>
    <name evidence="2" type="ORF">RSOL_368520</name>
</gene>
<dbReference type="AlphaFoldDB" id="X8J9Z9"/>
<evidence type="ECO:0000313" key="3">
    <source>
        <dbReference type="Proteomes" id="UP000030108"/>
    </source>
</evidence>
<sequence length="266" mass="29709">MGYQQKFEAVGGLDDIDKAISYLGRVLSLSPRRSLTIAALINLGDSHRRRYQRLNDPEDIDKATEYHNLSLAHIEASDDLRLASQSLNNLGLVHLIKYGIQREYSDIEKAIQYLSRALLSDTTRNTASRSIWLANLGIARMIRYSHLQEDDDMNEGIRAYNEALTCTSPESPVRPMVLANLGLTLWSRFQKYANDEDIQAAISSMSHGISLLPTEHPDMSKMLNTLGKICQTQAEYLDDAKSLRDSSDSFKKAAPSGFPASADETI</sequence>
<accession>X8J9Z9</accession>
<dbReference type="SUPFAM" id="SSF48452">
    <property type="entry name" value="TPR-like"/>
    <property type="match status" value="1"/>
</dbReference>